<dbReference type="PANTHER" id="PTHR38766">
    <property type="entry name" value="FLAGELLAR PROTEIN FLIO"/>
    <property type="match status" value="1"/>
</dbReference>
<keyword evidence="8" id="KW-0969">Cilium</keyword>
<feature type="transmembrane region" description="Helical" evidence="7">
    <location>
        <begin position="26"/>
        <end position="46"/>
    </location>
</feature>
<dbReference type="GO" id="GO:0009425">
    <property type="term" value="C:bacterial-type flagellum basal body"/>
    <property type="evidence" value="ECO:0007669"/>
    <property type="project" value="UniProtKB-SubCell"/>
</dbReference>
<evidence type="ECO:0000313" key="8">
    <source>
        <dbReference type="EMBL" id="QQE90545.1"/>
    </source>
</evidence>
<keyword evidence="5 7" id="KW-0975">Bacterial flagellum</keyword>
<evidence type="ECO:0000256" key="2">
    <source>
        <dbReference type="ARBA" id="ARBA00022692"/>
    </source>
</evidence>
<dbReference type="InterPro" id="IPR022781">
    <property type="entry name" value="Flagellar_biosynth_FliO"/>
</dbReference>
<accession>A0AAP9YFU0</accession>
<dbReference type="AlphaFoldDB" id="A0AAP9YFU0"/>
<comment type="similarity">
    <text evidence="6 7">Belongs to the FliO/MopB family.</text>
</comment>
<comment type="subcellular location">
    <subcellularLocation>
        <location evidence="7">Cell membrane</location>
    </subcellularLocation>
    <subcellularLocation>
        <location evidence="7">Bacterial flagellum basal body</location>
    </subcellularLocation>
</comment>
<proteinExistence type="inferred from homology"/>
<evidence type="ECO:0000313" key="9">
    <source>
        <dbReference type="Proteomes" id="UP000596192"/>
    </source>
</evidence>
<keyword evidence="1 7" id="KW-1003">Cell membrane</keyword>
<evidence type="ECO:0000256" key="4">
    <source>
        <dbReference type="ARBA" id="ARBA00023136"/>
    </source>
</evidence>
<protein>
    <recommendedName>
        <fullName evidence="7">Flagellar protein</fullName>
    </recommendedName>
</protein>
<dbReference type="Pfam" id="PF04347">
    <property type="entry name" value="FliO"/>
    <property type="match status" value="1"/>
</dbReference>
<evidence type="ECO:0000256" key="5">
    <source>
        <dbReference type="ARBA" id="ARBA00023143"/>
    </source>
</evidence>
<dbReference type="RefSeq" id="WP_198867848.1">
    <property type="nucleotide sequence ID" value="NZ_CP066310.1"/>
</dbReference>
<evidence type="ECO:0000256" key="7">
    <source>
        <dbReference type="RuleBase" id="RU362064"/>
    </source>
</evidence>
<evidence type="ECO:0000256" key="1">
    <source>
        <dbReference type="ARBA" id="ARBA00022475"/>
    </source>
</evidence>
<dbReference type="GO" id="GO:0044781">
    <property type="term" value="P:bacterial-type flagellum organization"/>
    <property type="evidence" value="ECO:0007669"/>
    <property type="project" value="UniProtKB-UniRule"/>
</dbReference>
<sequence length="144" mass="14837">MSAVATTAAGLENAGADSLLGLAALGKTALALALVIGLIVLCSWLLRRLGSGRQWPGQHLRVIGSSLLGPRERVVIVEVRGTWLVLGVTGQQISKLHELPAPPTEAGAGDARPAGGFAERFAGALSGQLKQQLPGHKTGNPERP</sequence>
<keyword evidence="4 7" id="KW-0472">Membrane</keyword>
<dbReference type="GO" id="GO:0005886">
    <property type="term" value="C:plasma membrane"/>
    <property type="evidence" value="ECO:0007669"/>
    <property type="project" value="UniProtKB-SubCell"/>
</dbReference>
<dbReference type="EMBL" id="CP066310">
    <property type="protein sequence ID" value="QQE90545.1"/>
    <property type="molecule type" value="Genomic_DNA"/>
</dbReference>
<keyword evidence="8" id="KW-0282">Flagellum</keyword>
<evidence type="ECO:0000256" key="6">
    <source>
        <dbReference type="ARBA" id="ARBA00037937"/>
    </source>
</evidence>
<gene>
    <name evidence="8" type="primary">fliO</name>
    <name evidence="8" type="ORF">GKQ51_09870</name>
</gene>
<keyword evidence="8" id="KW-0966">Cell projection</keyword>
<reference evidence="8 9" key="1">
    <citation type="submission" date="2020-12" db="EMBL/GenBank/DDBJ databases">
        <title>Genomic Analysis and Response surface optimization of nitrogen-fixing conditions for A. chroococcum strain HR1, Isolation from rhizosphere soil.</title>
        <authorList>
            <person name="Li J."/>
            <person name="Yang H."/>
            <person name="Liu H."/>
            <person name="Wang C."/>
            <person name="Tian Y."/>
            <person name="Lu X.Y."/>
        </authorList>
    </citation>
    <scope>NUCLEOTIDE SEQUENCE [LARGE SCALE GENOMIC DNA]</scope>
    <source>
        <strain evidence="8 9">HR1</strain>
    </source>
</reference>
<dbReference type="Proteomes" id="UP000596192">
    <property type="component" value="Chromosome"/>
</dbReference>
<name>A0AAP9YFU0_9GAMM</name>
<evidence type="ECO:0000256" key="3">
    <source>
        <dbReference type="ARBA" id="ARBA00022989"/>
    </source>
</evidence>
<dbReference type="PANTHER" id="PTHR38766:SF1">
    <property type="entry name" value="FLAGELLAR PROTEIN FLIO"/>
    <property type="match status" value="1"/>
</dbReference>
<dbReference type="NCBIfam" id="TIGR03500">
    <property type="entry name" value="FliO_TIGR"/>
    <property type="match status" value="1"/>
</dbReference>
<keyword evidence="2 7" id="KW-0812">Transmembrane</keyword>
<dbReference type="InterPro" id="IPR052205">
    <property type="entry name" value="FliO/MopB"/>
</dbReference>
<organism evidence="8 9">
    <name type="scientific">Azotobacter chroococcum</name>
    <dbReference type="NCBI Taxonomy" id="353"/>
    <lineage>
        <taxon>Bacteria</taxon>
        <taxon>Pseudomonadati</taxon>
        <taxon>Pseudomonadota</taxon>
        <taxon>Gammaproteobacteria</taxon>
        <taxon>Pseudomonadales</taxon>
        <taxon>Pseudomonadaceae</taxon>
        <taxon>Azotobacter</taxon>
    </lineage>
</organism>
<keyword evidence="3 7" id="KW-1133">Transmembrane helix</keyword>